<dbReference type="Gene3D" id="3.30.1330.40">
    <property type="entry name" value="RutC-like"/>
    <property type="match status" value="1"/>
</dbReference>
<keyword evidence="3" id="KW-1185">Reference proteome</keyword>
<name>A0A5R8Y1J3_9BACT</name>
<dbReference type="OrthoDB" id="9808943at2"/>
<dbReference type="CDD" id="cd00448">
    <property type="entry name" value="YjgF_YER057c_UK114_family"/>
    <property type="match status" value="1"/>
</dbReference>
<dbReference type="SUPFAM" id="SSF55298">
    <property type="entry name" value="YjgF-like"/>
    <property type="match status" value="1"/>
</dbReference>
<comment type="similarity">
    <text evidence="1">Belongs to the RutC family.</text>
</comment>
<comment type="caution">
    <text evidence="2">The sequence shown here is derived from an EMBL/GenBank/DDBJ whole genome shotgun (WGS) entry which is preliminary data.</text>
</comment>
<dbReference type="RefSeq" id="WP_138152248.1">
    <property type="nucleotide sequence ID" value="NZ_VANU01000003.1"/>
</dbReference>
<dbReference type="Proteomes" id="UP000308901">
    <property type="component" value="Unassembled WGS sequence"/>
</dbReference>
<evidence type="ECO:0000256" key="1">
    <source>
        <dbReference type="ARBA" id="ARBA00010552"/>
    </source>
</evidence>
<accession>A0A5R8Y1J3</accession>
<dbReference type="InterPro" id="IPR035959">
    <property type="entry name" value="RutC-like_sf"/>
</dbReference>
<dbReference type="Pfam" id="PF01042">
    <property type="entry name" value="Ribonuc_L-PSP"/>
    <property type="match status" value="1"/>
</dbReference>
<dbReference type="NCBIfam" id="TIGR00004">
    <property type="entry name" value="Rid family detoxifying hydrolase"/>
    <property type="match status" value="1"/>
</dbReference>
<dbReference type="AlphaFoldDB" id="A0A5R8Y1J3"/>
<dbReference type="PANTHER" id="PTHR11803">
    <property type="entry name" value="2-IMINOBUTANOATE/2-IMINOPROPANOATE DEAMINASE RIDA"/>
    <property type="match status" value="1"/>
</dbReference>
<reference evidence="2 3" key="1">
    <citation type="submission" date="2019-05" db="EMBL/GenBank/DDBJ databases">
        <title>Arcobacter sp. nov., isolated from sea sediment.</title>
        <authorList>
            <person name="Kim W."/>
        </authorList>
    </citation>
    <scope>NUCLEOTIDE SEQUENCE [LARGE SCALE GENOMIC DNA]</scope>
    <source>
        <strain evidence="2 3">CAU 1517</strain>
    </source>
</reference>
<evidence type="ECO:0000313" key="3">
    <source>
        <dbReference type="Proteomes" id="UP000308901"/>
    </source>
</evidence>
<dbReference type="GO" id="GO:0005829">
    <property type="term" value="C:cytosol"/>
    <property type="evidence" value="ECO:0007669"/>
    <property type="project" value="TreeGrafter"/>
</dbReference>
<dbReference type="InterPro" id="IPR006056">
    <property type="entry name" value="RidA"/>
</dbReference>
<evidence type="ECO:0000313" key="2">
    <source>
        <dbReference type="EMBL" id="TLP38254.1"/>
    </source>
</evidence>
<dbReference type="FunFam" id="3.30.1330.40:FF:000001">
    <property type="entry name" value="L-PSP family endoribonuclease"/>
    <property type="match status" value="1"/>
</dbReference>
<proteinExistence type="inferred from homology"/>
<protein>
    <submittedName>
        <fullName evidence="2">RidA family protein</fullName>
    </submittedName>
</protein>
<dbReference type="InterPro" id="IPR006175">
    <property type="entry name" value="YjgF/YER057c/UK114"/>
</dbReference>
<dbReference type="GO" id="GO:0019239">
    <property type="term" value="F:deaminase activity"/>
    <property type="evidence" value="ECO:0007669"/>
    <property type="project" value="TreeGrafter"/>
</dbReference>
<organism evidence="2 3">
    <name type="scientific">Arcobacter arenosus</name>
    <dbReference type="NCBI Taxonomy" id="2576037"/>
    <lineage>
        <taxon>Bacteria</taxon>
        <taxon>Pseudomonadati</taxon>
        <taxon>Campylobacterota</taxon>
        <taxon>Epsilonproteobacteria</taxon>
        <taxon>Campylobacterales</taxon>
        <taxon>Arcobacteraceae</taxon>
        <taxon>Arcobacter</taxon>
    </lineage>
</organism>
<dbReference type="PANTHER" id="PTHR11803:SF58">
    <property type="entry name" value="PROTEIN HMF1-RELATED"/>
    <property type="match status" value="1"/>
</dbReference>
<gene>
    <name evidence="2" type="ORF">FDK22_07200</name>
</gene>
<sequence>MKKIISTSKAPSAIGPYNQGTSFGDLLFLSGQIPLIAETMELVEGDIKVQTKQVMENLKAVLEEGGSSFENVLKTTCYLSDMDNFAAFNEVYAQYFDGETAPARATVAVKTLPKNVLVEVDAIAFKN</sequence>
<dbReference type="EMBL" id="VANU01000003">
    <property type="protein sequence ID" value="TLP38254.1"/>
    <property type="molecule type" value="Genomic_DNA"/>
</dbReference>